<feature type="compositionally biased region" description="Basic and acidic residues" evidence="1">
    <location>
        <begin position="300"/>
        <end position="324"/>
    </location>
</feature>
<evidence type="ECO:0000256" key="1">
    <source>
        <dbReference type="SAM" id="MobiDB-lite"/>
    </source>
</evidence>
<dbReference type="Proteomes" id="UP000516437">
    <property type="component" value="Chromosome 5"/>
</dbReference>
<dbReference type="InterPro" id="IPR032675">
    <property type="entry name" value="LRR_dom_sf"/>
</dbReference>
<dbReference type="Gene3D" id="3.80.10.10">
    <property type="entry name" value="Ribonuclease Inhibitor"/>
    <property type="match status" value="1"/>
</dbReference>
<evidence type="ECO:0000313" key="2">
    <source>
        <dbReference type="EMBL" id="KAB1212168.1"/>
    </source>
</evidence>
<dbReference type="EMBL" id="RXIC02000023">
    <property type="protein sequence ID" value="KAB1212168.1"/>
    <property type="molecule type" value="Genomic_DNA"/>
</dbReference>
<dbReference type="AlphaFoldDB" id="A0A6A1VK12"/>
<comment type="caution">
    <text evidence="2">The sequence shown here is derived from an EMBL/GenBank/DDBJ whole genome shotgun (WGS) entry which is preliminary data.</text>
</comment>
<feature type="compositionally biased region" description="Basic and acidic residues" evidence="1">
    <location>
        <begin position="334"/>
        <end position="346"/>
    </location>
</feature>
<dbReference type="OrthoDB" id="1936883at2759"/>
<evidence type="ECO:0008006" key="4">
    <source>
        <dbReference type="Google" id="ProtNLM"/>
    </source>
</evidence>
<accession>A0A6A1VK12</accession>
<organism evidence="2 3">
    <name type="scientific">Morella rubra</name>
    <name type="common">Chinese bayberry</name>
    <dbReference type="NCBI Taxonomy" id="262757"/>
    <lineage>
        <taxon>Eukaryota</taxon>
        <taxon>Viridiplantae</taxon>
        <taxon>Streptophyta</taxon>
        <taxon>Embryophyta</taxon>
        <taxon>Tracheophyta</taxon>
        <taxon>Spermatophyta</taxon>
        <taxon>Magnoliopsida</taxon>
        <taxon>eudicotyledons</taxon>
        <taxon>Gunneridae</taxon>
        <taxon>Pentapetalae</taxon>
        <taxon>rosids</taxon>
        <taxon>fabids</taxon>
        <taxon>Fagales</taxon>
        <taxon>Myricaceae</taxon>
        <taxon>Morella</taxon>
    </lineage>
</organism>
<sequence>MEDNRQFIASIMPNREYEISGTPPRNSSISNDDCYKEAAVWASEFLGLENLVLSQSNCFASSTWLPNLNELLLSKTGIVNLPASIKRFVRLRLLYLEQCEQLQEIPELPQSIKKVYARGCISLESFPQVSKKFQFDTSDDSLDKLNWLDLSACHKMLKKLRNPVLSPSLHPDLQLGPIYVGEEIPTSRFRLLEDYVLDGIADHRSGFPTWFSRRYGNRCRINVILQECLEEAITITLCAVIVIARPLVELCVSASVIREGRSPRRVEGTTVCIEVEIASCEVHRVHEHKERVEARKRKNENKERVEAQKMKRENKETGREKDDVLQMDVSNAEPENKERARTKDAPDFQGIRVLEKGQWNLGKPYRQFFDADLL</sequence>
<gene>
    <name evidence="2" type="ORF">CJ030_MR5G001750</name>
</gene>
<feature type="region of interest" description="Disordered" evidence="1">
    <location>
        <begin position="291"/>
        <end position="349"/>
    </location>
</feature>
<reference evidence="2 3" key="1">
    <citation type="journal article" date="2019" name="Plant Biotechnol. J.">
        <title>The red bayberry genome and genetic basis of sex determination.</title>
        <authorList>
            <person name="Jia H.M."/>
            <person name="Jia H.J."/>
            <person name="Cai Q.L."/>
            <person name="Wang Y."/>
            <person name="Zhao H.B."/>
            <person name="Yang W.F."/>
            <person name="Wang G.Y."/>
            <person name="Li Y.H."/>
            <person name="Zhan D.L."/>
            <person name="Shen Y.T."/>
            <person name="Niu Q.F."/>
            <person name="Chang L."/>
            <person name="Qiu J."/>
            <person name="Zhao L."/>
            <person name="Xie H.B."/>
            <person name="Fu W.Y."/>
            <person name="Jin J."/>
            <person name="Li X.W."/>
            <person name="Jiao Y."/>
            <person name="Zhou C.C."/>
            <person name="Tu T."/>
            <person name="Chai C.Y."/>
            <person name="Gao J.L."/>
            <person name="Fan L.J."/>
            <person name="van de Weg E."/>
            <person name="Wang J.Y."/>
            <person name="Gao Z.S."/>
        </authorList>
    </citation>
    <scope>NUCLEOTIDE SEQUENCE [LARGE SCALE GENOMIC DNA]</scope>
    <source>
        <tissue evidence="2">Leaves</tissue>
    </source>
</reference>
<proteinExistence type="predicted"/>
<name>A0A6A1VK12_9ROSI</name>
<dbReference type="SUPFAM" id="SSF52058">
    <property type="entry name" value="L domain-like"/>
    <property type="match status" value="1"/>
</dbReference>
<protein>
    <recommendedName>
        <fullName evidence="4">TMV resistance protein N</fullName>
    </recommendedName>
</protein>
<evidence type="ECO:0000313" key="3">
    <source>
        <dbReference type="Proteomes" id="UP000516437"/>
    </source>
</evidence>
<keyword evidence="3" id="KW-1185">Reference proteome</keyword>